<evidence type="ECO:0000313" key="2">
    <source>
        <dbReference type="Proteomes" id="UP001595722"/>
    </source>
</evidence>
<dbReference type="Proteomes" id="UP001595722">
    <property type="component" value="Unassembled WGS sequence"/>
</dbReference>
<organism evidence="1 2">
    <name type="scientific">Bacterioplanoides pacificum</name>
    <dbReference type="NCBI Taxonomy" id="1171596"/>
    <lineage>
        <taxon>Bacteria</taxon>
        <taxon>Pseudomonadati</taxon>
        <taxon>Pseudomonadota</taxon>
        <taxon>Gammaproteobacteria</taxon>
        <taxon>Oceanospirillales</taxon>
        <taxon>Oceanospirillaceae</taxon>
        <taxon>Bacterioplanoides</taxon>
    </lineage>
</organism>
<gene>
    <name evidence="1" type="ORF">ACFOMG_06075</name>
</gene>
<accession>A0ABV7VQG3</accession>
<evidence type="ECO:0000313" key="1">
    <source>
        <dbReference type="EMBL" id="MFC3679674.1"/>
    </source>
</evidence>
<comment type="caution">
    <text evidence="1">The sequence shown here is derived from an EMBL/GenBank/DDBJ whole genome shotgun (WGS) entry which is preliminary data.</text>
</comment>
<sequence length="119" mass="13551">MSDPSLQSIRDKFDTDNAEHLVLIGYPLNAGFLQELIFWSCFPNDPVCWITYPYVSVLRDDILLPELVAFVQFNIEQQQADLADTALAMFADERGQSFRQQLLQALPQTIRQALSDNGE</sequence>
<keyword evidence="2" id="KW-1185">Reference proteome</keyword>
<dbReference type="EMBL" id="JBHRYB010000005">
    <property type="protein sequence ID" value="MFC3679674.1"/>
    <property type="molecule type" value="Genomic_DNA"/>
</dbReference>
<reference evidence="2" key="1">
    <citation type="journal article" date="2019" name="Int. J. Syst. Evol. Microbiol.">
        <title>The Global Catalogue of Microorganisms (GCM) 10K type strain sequencing project: providing services to taxonomists for standard genome sequencing and annotation.</title>
        <authorList>
            <consortium name="The Broad Institute Genomics Platform"/>
            <consortium name="The Broad Institute Genome Sequencing Center for Infectious Disease"/>
            <person name="Wu L."/>
            <person name="Ma J."/>
        </authorList>
    </citation>
    <scope>NUCLEOTIDE SEQUENCE [LARGE SCALE GENOMIC DNA]</scope>
    <source>
        <strain evidence="2">KCTC 42424</strain>
    </source>
</reference>
<dbReference type="RefSeq" id="WP_376865425.1">
    <property type="nucleotide sequence ID" value="NZ_JBHRYB010000005.1"/>
</dbReference>
<protein>
    <submittedName>
        <fullName evidence="1">Uncharacterized protein</fullName>
    </submittedName>
</protein>
<proteinExistence type="predicted"/>
<name>A0ABV7VQG3_9GAMM</name>